<keyword evidence="1" id="KW-0472">Membrane</keyword>
<proteinExistence type="predicted"/>
<reference evidence="2 3" key="1">
    <citation type="submission" date="2018-04" db="EMBL/GenBank/DDBJ databases">
        <title>Pedobacter chongqingensis sp. nov., isolated from a rottenly hemp rope.</title>
        <authorList>
            <person name="Cai Y."/>
        </authorList>
    </citation>
    <scope>NUCLEOTIDE SEQUENCE [LARGE SCALE GENOMIC DNA]</scope>
    <source>
        <strain evidence="2 3">FJ4-8</strain>
    </source>
</reference>
<dbReference type="Proteomes" id="UP000245647">
    <property type="component" value="Unassembled WGS sequence"/>
</dbReference>
<protein>
    <submittedName>
        <fullName evidence="2">Uncharacterized protein</fullName>
    </submittedName>
</protein>
<evidence type="ECO:0000256" key="1">
    <source>
        <dbReference type="SAM" id="Phobius"/>
    </source>
</evidence>
<keyword evidence="1" id="KW-1133">Transmembrane helix</keyword>
<evidence type="ECO:0000313" key="2">
    <source>
        <dbReference type="EMBL" id="PWG81207.1"/>
    </source>
</evidence>
<dbReference type="GO" id="GO:0043190">
    <property type="term" value="C:ATP-binding cassette (ABC) transporter complex"/>
    <property type="evidence" value="ECO:0007669"/>
    <property type="project" value="InterPro"/>
</dbReference>
<comment type="caution">
    <text evidence="2">The sequence shown here is derived from an EMBL/GenBank/DDBJ whole genome shotgun (WGS) entry which is preliminary data.</text>
</comment>
<dbReference type="EMBL" id="QEAS01000005">
    <property type="protein sequence ID" value="PWG81207.1"/>
    <property type="molecule type" value="Genomic_DNA"/>
</dbReference>
<evidence type="ECO:0000313" key="3">
    <source>
        <dbReference type="Proteomes" id="UP000245647"/>
    </source>
</evidence>
<keyword evidence="3" id="KW-1185">Reference proteome</keyword>
<dbReference type="InterPro" id="IPR030802">
    <property type="entry name" value="Permease_MalE"/>
</dbReference>
<sequence>MYKSLLLVGITGFILGFVLSLQSAPTLKDFGAESFVPGMVAISVIREMGSVIIALICTTQEKNNGAQKTVVVPETIASGMEEKELTGIIAEAQKALGEKRLKDKK</sequence>
<accession>A0A2U2PIH3</accession>
<organism evidence="2 3">
    <name type="scientific">Pararcticibacter amylolyticus</name>
    <dbReference type="NCBI Taxonomy" id="2173175"/>
    <lineage>
        <taxon>Bacteria</taxon>
        <taxon>Pseudomonadati</taxon>
        <taxon>Bacteroidota</taxon>
        <taxon>Sphingobacteriia</taxon>
        <taxon>Sphingobacteriales</taxon>
        <taxon>Sphingobacteriaceae</taxon>
        <taxon>Pararcticibacter</taxon>
    </lineage>
</organism>
<dbReference type="AlphaFoldDB" id="A0A2U2PIH3"/>
<dbReference type="Pfam" id="PF02405">
    <property type="entry name" value="MlaE"/>
    <property type="match status" value="1"/>
</dbReference>
<name>A0A2U2PIH3_9SPHI</name>
<keyword evidence="1" id="KW-0812">Transmembrane</keyword>
<feature type="transmembrane region" description="Helical" evidence="1">
    <location>
        <begin position="36"/>
        <end position="58"/>
    </location>
</feature>
<gene>
    <name evidence="2" type="ORF">DDR33_07425</name>
</gene>